<accession>A0ACC2XNV7</accession>
<evidence type="ECO:0000313" key="1">
    <source>
        <dbReference type="EMBL" id="KAJ9124382.1"/>
    </source>
</evidence>
<name>A0ACC2XNV7_9TREE</name>
<gene>
    <name evidence="1" type="ORF">QFC22_001182</name>
</gene>
<protein>
    <submittedName>
        <fullName evidence="1">Uncharacterized protein</fullName>
    </submittedName>
</protein>
<sequence length="685" mass="77490">MAETTTRMKTRSSSKVTRHDDSADQTTTSSSSPLTLSELHDLLFELYNPAKWDDLSGFLASSDARLLENQAGVKALHEERYQEAVDSFSRLGRYDDALSDTNIASQILPPTGDPNVHFLAADIQLSQGKYENASKACEKAFQIRLRSSTKVKSAVAEQWIVSTLQQLIDNVPEYNGTRFDPFDSLPLDIIELVMQYGLDSDEYFVLKCTWVSRSWRQSLQSIPAVWRVYTYDPRARSTALERRKAWVRNAGGRLNEIRLVNVITKTAAKTINTTWKSLRILKLEGFTVDNAYLIQQLRQVYVPIYNIEALHVQCSYYRPGPHDVKLDLNLITPANRTTIQDLHVSRLRVDDYEASAEDDNDEAGYIALRSLSVKGCVFRWAEPARERRIVEETVQLDPVHQALRRAPNLKNLAIESSPHDAPHGYPRTYVRQMTVLPHLHTLRIPPPSYWSIDAMTPLVRHLAFTFVDGTTLRRGNALTDPNHWARNGLVPDLAAFAATGIVLDKLVSVELQINGGDTREDLLIWLTRMENVEKLTIVSAELPRQAPYQVSYYYYSALDSRLEEWPMGPNPANTANRSLIKLLNEDTSLCPKLEELCLSNMYTPEAPLLEWITARKAGGMAVSPISTLSLKHCTYISDSVAQTLLREVPAYLNVEYEDVSRLGWKELCDEWDQAVTANQYGTVPA</sequence>
<keyword evidence="2" id="KW-1185">Reference proteome</keyword>
<dbReference type="Proteomes" id="UP001243375">
    <property type="component" value="Unassembled WGS sequence"/>
</dbReference>
<organism evidence="1 2">
    <name type="scientific">Naganishia vaughanmartiniae</name>
    <dbReference type="NCBI Taxonomy" id="1424756"/>
    <lineage>
        <taxon>Eukaryota</taxon>
        <taxon>Fungi</taxon>
        <taxon>Dikarya</taxon>
        <taxon>Basidiomycota</taxon>
        <taxon>Agaricomycotina</taxon>
        <taxon>Tremellomycetes</taxon>
        <taxon>Filobasidiales</taxon>
        <taxon>Filobasidiaceae</taxon>
        <taxon>Naganishia</taxon>
    </lineage>
</organism>
<proteinExistence type="predicted"/>
<comment type="caution">
    <text evidence="1">The sequence shown here is derived from an EMBL/GenBank/DDBJ whole genome shotgun (WGS) entry which is preliminary data.</text>
</comment>
<reference evidence="1" key="1">
    <citation type="submission" date="2023-04" db="EMBL/GenBank/DDBJ databases">
        <title>Draft Genome sequencing of Naganishia species isolated from polar environments using Oxford Nanopore Technology.</title>
        <authorList>
            <person name="Leo P."/>
            <person name="Venkateswaran K."/>
        </authorList>
    </citation>
    <scope>NUCLEOTIDE SEQUENCE</scope>
    <source>
        <strain evidence="1">MNA-CCFEE 5425</strain>
    </source>
</reference>
<dbReference type="EMBL" id="JASBWU010000002">
    <property type="protein sequence ID" value="KAJ9124382.1"/>
    <property type="molecule type" value="Genomic_DNA"/>
</dbReference>
<evidence type="ECO:0000313" key="2">
    <source>
        <dbReference type="Proteomes" id="UP001243375"/>
    </source>
</evidence>